<reference evidence="1 2" key="1">
    <citation type="submission" date="2019-08" db="EMBL/GenBank/DDBJ databases">
        <title>The genome of the soybean aphid Biotype 1, its phylome, world population structure and adaptation to the North American continent.</title>
        <authorList>
            <person name="Giordano R."/>
            <person name="Donthu R.K."/>
            <person name="Hernandez A.G."/>
            <person name="Wright C.L."/>
            <person name="Zimin A.V."/>
        </authorList>
    </citation>
    <scope>NUCLEOTIDE SEQUENCE [LARGE SCALE GENOMIC DNA]</scope>
    <source>
        <tissue evidence="1">Whole aphids</tissue>
    </source>
</reference>
<evidence type="ECO:0000313" key="1">
    <source>
        <dbReference type="EMBL" id="KAE9530083.1"/>
    </source>
</evidence>
<dbReference type="PANTHER" id="PTHR46113:SF1">
    <property type="entry name" value="PEPTIDASE M17 LEUCYL AMINOPEPTIDASE N-TERMINAL DOMAIN-CONTAINING PROTEIN"/>
    <property type="match status" value="1"/>
</dbReference>
<dbReference type="PANTHER" id="PTHR46113">
    <property type="entry name" value="SNAC DOMAIN-CONTAINING PROTEIN"/>
    <property type="match status" value="1"/>
</dbReference>
<dbReference type="EMBL" id="VYZN01000043">
    <property type="protein sequence ID" value="KAE9530083.1"/>
    <property type="molecule type" value="Genomic_DNA"/>
</dbReference>
<gene>
    <name evidence="1" type="ORF">AGLY_011545</name>
</gene>
<dbReference type="AlphaFoldDB" id="A0A6G0TCF3"/>
<dbReference type="Proteomes" id="UP000475862">
    <property type="component" value="Unassembled WGS sequence"/>
</dbReference>
<proteinExistence type="predicted"/>
<evidence type="ECO:0008006" key="3">
    <source>
        <dbReference type="Google" id="ProtNLM"/>
    </source>
</evidence>
<accession>A0A6G0TCF3</accession>
<name>A0A6G0TCF3_APHGL</name>
<keyword evidence="2" id="KW-1185">Reference proteome</keyword>
<sequence>MEISERVVNSETLVFSSASSDSDEIEEHNFNTISEEEVIEQPNLFQLRGKTNFITDKMAAALNRCKISDRDAVHILFAAAESFGININELIINRTSVNSIRQRFRKNRIEALRVNFNPSQIGPCVVHWDGKLLPSLSEKKLVDRPPIIVSYKGIEQLLGVPELISGTGENQATAVYQALENWGLTDNVQALCCVTTASNTGRLKGACILLEQKLKRDILYLPCRHHILEIVLRSAFEIKIDIASAPDVPISKHTFVFQSLQHLKEELLIFCINQLKQYQPRDDYKELLELTIIVLGQTPPNGIFFKVPGPIHHARWTSKAIYSIKIFLFRNEFKLNLKENNALRDLCIFIIRIYIKQWFCARAAALAPNMDLQFIKDIILYEVIDEQISKSALKKMCGHLWYLTPEATSLAFFDDRVSSQTKIKMVKAMQSSDIESEANKLIILKPNEIYDFANKDINDFKAIQSSNFFNRFGIPMDFLDLDPKLWNENDQYKKSKELVNNINVVNDIAERGVKLIEDYNKLLTKNVDQKQYLLQVVNEYRQKFPDCKKSTLSKNY</sequence>
<comment type="caution">
    <text evidence="1">The sequence shown here is derived from an EMBL/GenBank/DDBJ whole genome shotgun (WGS) entry which is preliminary data.</text>
</comment>
<evidence type="ECO:0000313" key="2">
    <source>
        <dbReference type="Proteomes" id="UP000475862"/>
    </source>
</evidence>
<protein>
    <recommendedName>
        <fullName evidence="3">DUF659 domain-containing protein</fullName>
    </recommendedName>
</protein>
<organism evidence="1 2">
    <name type="scientific">Aphis glycines</name>
    <name type="common">Soybean aphid</name>
    <dbReference type="NCBI Taxonomy" id="307491"/>
    <lineage>
        <taxon>Eukaryota</taxon>
        <taxon>Metazoa</taxon>
        <taxon>Ecdysozoa</taxon>
        <taxon>Arthropoda</taxon>
        <taxon>Hexapoda</taxon>
        <taxon>Insecta</taxon>
        <taxon>Pterygota</taxon>
        <taxon>Neoptera</taxon>
        <taxon>Paraneoptera</taxon>
        <taxon>Hemiptera</taxon>
        <taxon>Sternorrhyncha</taxon>
        <taxon>Aphidomorpha</taxon>
        <taxon>Aphidoidea</taxon>
        <taxon>Aphididae</taxon>
        <taxon>Aphidini</taxon>
        <taxon>Aphis</taxon>
        <taxon>Aphis</taxon>
    </lineage>
</organism>
<dbReference type="OrthoDB" id="6589276at2759"/>